<evidence type="ECO:0000256" key="3">
    <source>
        <dbReference type="SAM" id="MobiDB-lite"/>
    </source>
</evidence>
<keyword evidence="1" id="KW-0540">Nuclease</keyword>
<evidence type="ECO:0000256" key="1">
    <source>
        <dbReference type="ARBA" id="ARBA00022722"/>
    </source>
</evidence>
<evidence type="ECO:0000313" key="6">
    <source>
        <dbReference type="EMBL" id="QPG93709.1"/>
    </source>
</evidence>
<dbReference type="GO" id="GO:0017108">
    <property type="term" value="F:5'-flap endonuclease activity"/>
    <property type="evidence" value="ECO:0007669"/>
    <property type="project" value="TreeGrafter"/>
</dbReference>
<dbReference type="CDD" id="cd09906">
    <property type="entry name" value="H3TH_YEN1"/>
    <property type="match status" value="1"/>
</dbReference>
<reference evidence="6 7" key="1">
    <citation type="journal article" date="2018" name="PLoS Genet.">
        <title>Repeat elements organise 3D genome structure and mediate transcription in the filamentous fungus Epichloe festucae.</title>
        <authorList>
            <person name="Winter D.J."/>
            <person name="Ganley A.R.D."/>
            <person name="Young C.A."/>
            <person name="Liachko I."/>
            <person name="Schardl C.L."/>
            <person name="Dupont P.Y."/>
            <person name="Berry D."/>
            <person name="Ram A."/>
            <person name="Scott B."/>
            <person name="Cox M.P."/>
        </authorList>
    </citation>
    <scope>NUCLEOTIDE SEQUENCE [LARGE SCALE GENOMIC DNA]</scope>
    <source>
        <strain evidence="6 7">Fl1</strain>
    </source>
</reference>
<evidence type="ECO:0000256" key="2">
    <source>
        <dbReference type="ARBA" id="ARBA00022801"/>
    </source>
</evidence>
<dbReference type="AlphaFoldDB" id="A0A7S9KJV6"/>
<evidence type="ECO:0000259" key="5">
    <source>
        <dbReference type="SMART" id="SM00485"/>
    </source>
</evidence>
<feature type="region of interest" description="Disordered" evidence="3">
    <location>
        <begin position="518"/>
        <end position="768"/>
    </location>
</feature>
<feature type="compositionally biased region" description="Polar residues" evidence="3">
    <location>
        <begin position="617"/>
        <end position="633"/>
    </location>
</feature>
<dbReference type="Gene3D" id="1.10.150.20">
    <property type="entry name" value="5' to 3' exonuclease, C-terminal subdomain"/>
    <property type="match status" value="1"/>
</dbReference>
<dbReference type="InterPro" id="IPR036279">
    <property type="entry name" value="5-3_exonuclease_C_sf"/>
</dbReference>
<dbReference type="CDD" id="cd09870">
    <property type="entry name" value="PIN_YEN1"/>
    <property type="match status" value="1"/>
</dbReference>
<dbReference type="SUPFAM" id="SSF88723">
    <property type="entry name" value="PIN domain-like"/>
    <property type="match status" value="1"/>
</dbReference>
<name>A0A7S9KJV6_EPIFF</name>
<feature type="compositionally biased region" description="Low complexity" evidence="3">
    <location>
        <begin position="589"/>
        <end position="606"/>
    </location>
</feature>
<dbReference type="EMBL" id="CP031385">
    <property type="protein sequence ID" value="QPG93709.1"/>
    <property type="molecule type" value="Genomic_DNA"/>
</dbReference>
<dbReference type="SMART" id="SM00484">
    <property type="entry name" value="XPGI"/>
    <property type="match status" value="1"/>
</dbReference>
<dbReference type="OrthoDB" id="2959108at2759"/>
<feature type="region of interest" description="Disordered" evidence="3">
    <location>
        <begin position="29"/>
        <end position="48"/>
    </location>
</feature>
<gene>
    <name evidence="6" type="ORF">C2857_001836</name>
</gene>
<dbReference type="Proteomes" id="UP000594364">
    <property type="component" value="Chromosome 1"/>
</dbReference>
<protein>
    <recommendedName>
        <fullName evidence="8">Flap structure-specific endonuclease</fullName>
    </recommendedName>
</protein>
<dbReference type="InterPro" id="IPR029060">
    <property type="entry name" value="PIN-like_dom_sf"/>
</dbReference>
<sequence>MHVSSTPYLSSFLKYGKLEVCIGLSKRRRTDAPAKSTKPETVTSVTWGPQHRRELSTSHFTSPPRDSPSFGVRCLPTMGIKGIYPELGPCKRISLAKLAGDCLESNKRPYRIAVDIAIWQFQNQAARGGTNPAIRTLFYRLVRLLATPIQPIFVFDGPYKPVFKRNKRSGRGDGFAIAMAKRLIRLFGFPVHDAPGEAEAECALLQRHGIVDAVLSEDVDTIMFGCTKTLRNWSAESKTAKTPTHVSLYDVHDMKLGDLGLDREGMVLVALMSGGDYLPDGIPGCGVRVACEAAKAGFGKSICRLKASNTAGVQKWRDTLKHELQTNEQKFFRTRHRFGVPEDFPNLEVLRYYTHPVVSPESSLPDIRQKVDDKSDMQLEALREFTRETFDWDYRIGAIKFVRVLGQALLVQNIAKRTDANAQHIKRIAGRRTHFSTDSTPELRISYIPEEVVPIDMSNEVDEVIQKGRSGLALNSDEDFEAPGPVAVAVDDAPKVFDITKPDLAWVLEGLVKASAPSVYQEWQDKESTKAVRKSPTKKARAAKPSKGPDMPRGALDRYVKTTKASSSSQPFSKIPPEPSPDPLPGSPTRPLARSPSKQPSSPTSKSRVKKSAVQVLGSSLDTPRSSKTQKQPETIYISSSPPTAPIPSPLRPCSSAAPALSQSDKGSTLLRPTFQKNRRQDLKQSSMEMFVTKSKSYPASSSTRREQKGLEDEDGDSDLEPLSSLTQPTLSAKEASPGGTSLSRNDNQNNKLEPDAASASSPKKKLFRARTSAPGFYEEVHLDDEERDDQLAAAAAAAGRGSRTRSAVRWSDVSIIDLT</sequence>
<dbReference type="PANTHER" id="PTHR11081:SF75">
    <property type="entry name" value="ENDONUCLEASE, PUTATIVE (AFU_ORTHOLOGUE AFUA_3G13260)-RELATED"/>
    <property type="match status" value="1"/>
</dbReference>
<feature type="compositionally biased region" description="Pro residues" evidence="3">
    <location>
        <begin position="574"/>
        <end position="588"/>
    </location>
</feature>
<dbReference type="PRINTS" id="PR00853">
    <property type="entry name" value="XPGRADSUPER"/>
</dbReference>
<dbReference type="InterPro" id="IPR006084">
    <property type="entry name" value="XPG/Rad2"/>
</dbReference>
<feature type="domain" description="XPG N-terminal" evidence="5">
    <location>
        <begin position="78"/>
        <end position="172"/>
    </location>
</feature>
<evidence type="ECO:0000259" key="4">
    <source>
        <dbReference type="SMART" id="SM00484"/>
    </source>
</evidence>
<dbReference type="PANTHER" id="PTHR11081">
    <property type="entry name" value="FLAP ENDONUCLEASE FAMILY MEMBER"/>
    <property type="match status" value="1"/>
</dbReference>
<feature type="compositionally biased region" description="Basic residues" evidence="3">
    <location>
        <begin position="531"/>
        <end position="544"/>
    </location>
</feature>
<dbReference type="Gene3D" id="3.40.50.1010">
    <property type="entry name" value="5'-nuclease"/>
    <property type="match status" value="2"/>
</dbReference>
<accession>A0A7S9KJV6</accession>
<dbReference type="Pfam" id="PF00752">
    <property type="entry name" value="XPG_N"/>
    <property type="match status" value="1"/>
</dbReference>
<feature type="compositionally biased region" description="Polar residues" evidence="3">
    <location>
        <begin position="684"/>
        <end position="703"/>
    </location>
</feature>
<dbReference type="SUPFAM" id="SSF47807">
    <property type="entry name" value="5' to 3' exonuclease, C-terminal subdomain"/>
    <property type="match status" value="1"/>
</dbReference>
<dbReference type="SMART" id="SM00485">
    <property type="entry name" value="XPGN"/>
    <property type="match status" value="1"/>
</dbReference>
<dbReference type="GO" id="GO:0006281">
    <property type="term" value="P:DNA repair"/>
    <property type="evidence" value="ECO:0007669"/>
    <property type="project" value="UniProtKB-ARBA"/>
</dbReference>
<feature type="domain" description="XPG-I" evidence="4">
    <location>
        <begin position="185"/>
        <end position="261"/>
    </location>
</feature>
<dbReference type="InterPro" id="IPR037316">
    <property type="entry name" value="Yen1_H3TH"/>
</dbReference>
<dbReference type="Pfam" id="PF00867">
    <property type="entry name" value="XPG_I"/>
    <property type="match status" value="1"/>
</dbReference>
<keyword evidence="2" id="KW-0378">Hydrolase</keyword>
<evidence type="ECO:0008006" key="8">
    <source>
        <dbReference type="Google" id="ProtNLM"/>
    </source>
</evidence>
<dbReference type="Pfam" id="PF18380">
    <property type="entry name" value="GEN1_C"/>
    <property type="match status" value="1"/>
</dbReference>
<dbReference type="InterPro" id="IPR006085">
    <property type="entry name" value="XPG_DNA_repair_N"/>
</dbReference>
<dbReference type="InterPro" id="IPR006086">
    <property type="entry name" value="XPG-I_dom"/>
</dbReference>
<proteinExistence type="predicted"/>
<dbReference type="InterPro" id="IPR041177">
    <property type="entry name" value="GEN1_C"/>
</dbReference>
<organism evidence="6 7">
    <name type="scientific">Epichloe festucae (strain Fl1)</name>
    <dbReference type="NCBI Taxonomy" id="877507"/>
    <lineage>
        <taxon>Eukaryota</taxon>
        <taxon>Fungi</taxon>
        <taxon>Dikarya</taxon>
        <taxon>Ascomycota</taxon>
        <taxon>Pezizomycotina</taxon>
        <taxon>Sordariomycetes</taxon>
        <taxon>Hypocreomycetidae</taxon>
        <taxon>Hypocreales</taxon>
        <taxon>Clavicipitaceae</taxon>
        <taxon>Epichloe</taxon>
    </lineage>
</organism>
<evidence type="ECO:0000313" key="7">
    <source>
        <dbReference type="Proteomes" id="UP000594364"/>
    </source>
</evidence>
<feature type="compositionally biased region" description="Polar residues" evidence="3">
    <location>
        <begin position="739"/>
        <end position="752"/>
    </location>
</feature>
<dbReference type="FunFam" id="3.40.50.1010:FF:000037">
    <property type="entry name" value="Rad2-like endonuclease, putative (AFU_orthologue AFUA_3G13260)"/>
    <property type="match status" value="1"/>
</dbReference>
<dbReference type="GO" id="GO:0008821">
    <property type="term" value="F:crossover junction DNA endonuclease activity"/>
    <property type="evidence" value="ECO:0007669"/>
    <property type="project" value="InterPro"/>
</dbReference>
<keyword evidence="7" id="KW-1185">Reference proteome</keyword>